<dbReference type="InterPro" id="IPR051531">
    <property type="entry name" value="N-acetyltransferase"/>
</dbReference>
<reference evidence="2" key="2">
    <citation type="submission" date="2020-09" db="EMBL/GenBank/DDBJ databases">
        <authorList>
            <person name="Sun Q."/>
            <person name="Zhou Y."/>
        </authorList>
    </citation>
    <scope>NUCLEOTIDE SEQUENCE</scope>
    <source>
        <strain evidence="2">CGMCC 1.15388</strain>
    </source>
</reference>
<comment type="caution">
    <text evidence="2">The sequence shown here is derived from an EMBL/GenBank/DDBJ whole genome shotgun (WGS) entry which is preliminary data.</text>
</comment>
<dbReference type="AlphaFoldDB" id="A0A917EL45"/>
<evidence type="ECO:0000259" key="1">
    <source>
        <dbReference type="Pfam" id="PF13302"/>
    </source>
</evidence>
<evidence type="ECO:0000313" key="2">
    <source>
        <dbReference type="EMBL" id="GGE59088.1"/>
    </source>
</evidence>
<dbReference type="InterPro" id="IPR000182">
    <property type="entry name" value="GNAT_dom"/>
</dbReference>
<proteinExistence type="predicted"/>
<dbReference type="PANTHER" id="PTHR43792">
    <property type="entry name" value="GNAT FAMILY, PUTATIVE (AFU_ORTHOLOGUE AFUA_3G00765)-RELATED-RELATED"/>
    <property type="match status" value="1"/>
</dbReference>
<organism evidence="2 3">
    <name type="scientific">Nesterenkonia cremea</name>
    <dbReference type="NCBI Taxonomy" id="1882340"/>
    <lineage>
        <taxon>Bacteria</taxon>
        <taxon>Bacillati</taxon>
        <taxon>Actinomycetota</taxon>
        <taxon>Actinomycetes</taxon>
        <taxon>Micrococcales</taxon>
        <taxon>Micrococcaceae</taxon>
        <taxon>Nesterenkonia</taxon>
    </lineage>
</organism>
<feature type="domain" description="N-acetyltransferase" evidence="1">
    <location>
        <begin position="37"/>
        <end position="193"/>
    </location>
</feature>
<name>A0A917EL45_9MICC</name>
<sequence>MAERAPCSVDFTIRPDDPAQTLEEVWPPFGLRIESPRLVLRVIRETDYPQYVAAATSGVTRTESNPFAVAWNEKPPGELVRSSLPWLWSTRSRIGPDDWYLMLGVFLKDNADGGSGAERLIGMQDCSAADWQVLRTVTSGSWLRADEQGQGYGREMRAAMLLWAFDHFGAEYAESAAYRWNGRSRAVSLGLGYEVTGVRRVTDAHEEAPAIEETYCLAAADLIRPEWPVSVSGSEALAGFFAAGAD</sequence>
<dbReference type="InterPro" id="IPR016181">
    <property type="entry name" value="Acyl_CoA_acyltransferase"/>
</dbReference>
<dbReference type="SUPFAM" id="SSF55729">
    <property type="entry name" value="Acyl-CoA N-acyltransferases (Nat)"/>
    <property type="match status" value="1"/>
</dbReference>
<protein>
    <submittedName>
        <fullName evidence="2">N-acetyltransferase</fullName>
    </submittedName>
</protein>
<dbReference type="Pfam" id="PF13302">
    <property type="entry name" value="Acetyltransf_3"/>
    <property type="match status" value="1"/>
</dbReference>
<keyword evidence="3" id="KW-1185">Reference proteome</keyword>
<dbReference type="RefSeq" id="WP_188682140.1">
    <property type="nucleotide sequence ID" value="NZ_BMIS01000001.1"/>
</dbReference>
<dbReference type="Gene3D" id="3.40.630.30">
    <property type="match status" value="1"/>
</dbReference>
<reference evidence="2" key="1">
    <citation type="journal article" date="2014" name="Int. J. Syst. Evol. Microbiol.">
        <title>Complete genome sequence of Corynebacterium casei LMG S-19264T (=DSM 44701T), isolated from a smear-ripened cheese.</title>
        <authorList>
            <consortium name="US DOE Joint Genome Institute (JGI-PGF)"/>
            <person name="Walter F."/>
            <person name="Albersmeier A."/>
            <person name="Kalinowski J."/>
            <person name="Ruckert C."/>
        </authorList>
    </citation>
    <scope>NUCLEOTIDE SEQUENCE</scope>
    <source>
        <strain evidence="2">CGMCC 1.15388</strain>
    </source>
</reference>
<accession>A0A917EL45</accession>
<evidence type="ECO:0000313" key="3">
    <source>
        <dbReference type="Proteomes" id="UP000633136"/>
    </source>
</evidence>
<dbReference type="GO" id="GO:0016747">
    <property type="term" value="F:acyltransferase activity, transferring groups other than amino-acyl groups"/>
    <property type="evidence" value="ECO:0007669"/>
    <property type="project" value="InterPro"/>
</dbReference>
<gene>
    <name evidence="2" type="ORF">GCM10011401_02270</name>
</gene>
<dbReference type="EMBL" id="BMIS01000001">
    <property type="protein sequence ID" value="GGE59088.1"/>
    <property type="molecule type" value="Genomic_DNA"/>
</dbReference>
<dbReference type="Proteomes" id="UP000633136">
    <property type="component" value="Unassembled WGS sequence"/>
</dbReference>